<reference evidence="1 2" key="1">
    <citation type="submission" date="2018-08" db="EMBL/GenBank/DDBJ databases">
        <title>Genome Sequence of Clavibacter michiganensis Subspecies type strains, and the Atypical Peach-Colored Strains Isolated from Tomato.</title>
        <authorList>
            <person name="Osdaghi E."/>
            <person name="Portier P."/>
            <person name="Briand M."/>
            <person name="Jacques M.-A."/>
        </authorList>
    </citation>
    <scope>NUCLEOTIDE SEQUENCE [LARGE SCALE GENOMIC DNA]</scope>
    <source>
        <strain evidence="1 2">CFBP 7577</strain>
    </source>
</reference>
<dbReference type="SUPFAM" id="SSF53335">
    <property type="entry name" value="S-adenosyl-L-methionine-dependent methyltransferases"/>
    <property type="match status" value="1"/>
</dbReference>
<proteinExistence type="predicted"/>
<feature type="non-terminal residue" evidence="1">
    <location>
        <position position="1"/>
    </location>
</feature>
<accession>A0A399NRY5</accession>
<organism evidence="1 2">
    <name type="scientific">Clavibacter nebraskensis</name>
    <dbReference type="NCBI Taxonomy" id="31963"/>
    <lineage>
        <taxon>Bacteria</taxon>
        <taxon>Bacillati</taxon>
        <taxon>Actinomycetota</taxon>
        <taxon>Actinomycetes</taxon>
        <taxon>Micrococcales</taxon>
        <taxon>Microbacteriaceae</taxon>
        <taxon>Clavibacter</taxon>
    </lineage>
</organism>
<keyword evidence="1" id="KW-0808">Transferase</keyword>
<sequence>PGRVARARQQLAAWPDAGDRERISFVRGGFEVPLPGGERATVIRAFNVLRQYDEADVPAAWARMAARLVPGGSVVEGTCDEIGRVASWVDVREDGPRSLTISLRLAGLELPSIVAERLPKALIHRNVRGERVHEVLALIDRSW</sequence>
<dbReference type="Proteomes" id="UP000265361">
    <property type="component" value="Unassembled WGS sequence"/>
</dbReference>
<dbReference type="AlphaFoldDB" id="A0A399NRY5"/>
<dbReference type="EMBL" id="QWED01001085">
    <property type="protein sequence ID" value="RII96641.1"/>
    <property type="molecule type" value="Genomic_DNA"/>
</dbReference>
<name>A0A399NRY5_9MICO</name>
<dbReference type="InterPro" id="IPR029063">
    <property type="entry name" value="SAM-dependent_MTases_sf"/>
</dbReference>
<gene>
    <name evidence="1" type="ORF">DZF97_17645</name>
</gene>
<protein>
    <submittedName>
        <fullName evidence="1">Class I SAM-dependent methyltransferase</fullName>
    </submittedName>
</protein>
<keyword evidence="1" id="KW-0489">Methyltransferase</keyword>
<comment type="caution">
    <text evidence="1">The sequence shown here is derived from an EMBL/GenBank/DDBJ whole genome shotgun (WGS) entry which is preliminary data.</text>
</comment>
<evidence type="ECO:0000313" key="1">
    <source>
        <dbReference type="EMBL" id="RII96641.1"/>
    </source>
</evidence>
<dbReference type="Gene3D" id="3.40.50.150">
    <property type="entry name" value="Vaccinia Virus protein VP39"/>
    <property type="match status" value="1"/>
</dbReference>
<feature type="non-terminal residue" evidence="1">
    <location>
        <position position="143"/>
    </location>
</feature>
<dbReference type="GO" id="GO:0032259">
    <property type="term" value="P:methylation"/>
    <property type="evidence" value="ECO:0007669"/>
    <property type="project" value="UniProtKB-KW"/>
</dbReference>
<dbReference type="GO" id="GO:0008168">
    <property type="term" value="F:methyltransferase activity"/>
    <property type="evidence" value="ECO:0007669"/>
    <property type="project" value="UniProtKB-KW"/>
</dbReference>
<evidence type="ECO:0000313" key="2">
    <source>
        <dbReference type="Proteomes" id="UP000265361"/>
    </source>
</evidence>